<feature type="compositionally biased region" description="Basic residues" evidence="1">
    <location>
        <begin position="45"/>
        <end position="55"/>
    </location>
</feature>
<dbReference type="InterPro" id="IPR025361">
    <property type="entry name" value="DUF4265"/>
</dbReference>
<feature type="compositionally biased region" description="Basic and acidic residues" evidence="1">
    <location>
        <begin position="56"/>
        <end position="73"/>
    </location>
</feature>
<proteinExistence type="predicted"/>
<dbReference type="EMBL" id="JBHMAR010000040">
    <property type="protein sequence ID" value="MFB9738119.1"/>
    <property type="molecule type" value="Genomic_DNA"/>
</dbReference>
<comment type="caution">
    <text evidence="2">The sequence shown here is derived from an EMBL/GenBank/DDBJ whole genome shotgun (WGS) entry which is preliminary data.</text>
</comment>
<accession>A0ABV5VK26</accession>
<feature type="region of interest" description="Disordered" evidence="1">
    <location>
        <begin position="33"/>
        <end position="83"/>
    </location>
</feature>
<gene>
    <name evidence="2" type="ORF">ACFFRO_23825</name>
</gene>
<evidence type="ECO:0000256" key="1">
    <source>
        <dbReference type="SAM" id="MobiDB-lite"/>
    </source>
</evidence>
<dbReference type="Pfam" id="PF14085">
    <property type="entry name" value="DUF4265"/>
    <property type="match status" value="1"/>
</dbReference>
<dbReference type="RefSeq" id="WP_385859763.1">
    <property type="nucleotide sequence ID" value="NZ_JBHMAR010000040.1"/>
</dbReference>
<protein>
    <submittedName>
        <fullName evidence="2">DUF4265 domain-containing protein</fullName>
    </submittedName>
</protein>
<evidence type="ECO:0000313" key="3">
    <source>
        <dbReference type="Proteomes" id="UP001589703"/>
    </source>
</evidence>
<evidence type="ECO:0000313" key="2">
    <source>
        <dbReference type="EMBL" id="MFB9738119.1"/>
    </source>
</evidence>
<sequence length="83" mass="9512">MESLWAVDRGDGTAEPANAPFFVRGVANGDIVETDTDDDGTHWAGKGRSRVRQLHRPPDRVPRRLPRRPADRARRLREARRDR</sequence>
<keyword evidence="3" id="KW-1185">Reference proteome</keyword>
<dbReference type="Proteomes" id="UP001589703">
    <property type="component" value="Unassembled WGS sequence"/>
</dbReference>
<name>A0ABV5VK26_9ACTN</name>
<feature type="compositionally biased region" description="Basic residues" evidence="1">
    <location>
        <begin position="74"/>
        <end position="83"/>
    </location>
</feature>
<reference evidence="2 3" key="1">
    <citation type="submission" date="2024-09" db="EMBL/GenBank/DDBJ databases">
        <authorList>
            <person name="Sun Q."/>
            <person name="Mori K."/>
        </authorList>
    </citation>
    <scope>NUCLEOTIDE SEQUENCE [LARGE SCALE GENOMIC DNA]</scope>
    <source>
        <strain evidence="2 3">JCM 10918</strain>
    </source>
</reference>
<organism evidence="2 3">
    <name type="scientific">Streptomyces thermocoprophilus</name>
    <dbReference type="NCBI Taxonomy" id="78356"/>
    <lineage>
        <taxon>Bacteria</taxon>
        <taxon>Bacillati</taxon>
        <taxon>Actinomycetota</taxon>
        <taxon>Actinomycetes</taxon>
        <taxon>Kitasatosporales</taxon>
        <taxon>Streptomycetaceae</taxon>
        <taxon>Streptomyces</taxon>
    </lineage>
</organism>